<evidence type="ECO:0000256" key="1">
    <source>
        <dbReference type="SAM" id="Phobius"/>
    </source>
</evidence>
<accession>A0A6N3GPZ6</accession>
<reference evidence="2" key="1">
    <citation type="submission" date="2019-11" db="EMBL/GenBank/DDBJ databases">
        <authorList>
            <person name="Feng L."/>
        </authorList>
    </citation>
    <scope>NUCLEOTIDE SEQUENCE</scope>
    <source>
        <strain evidence="2">CButyricumLFYP62</strain>
    </source>
</reference>
<feature type="transmembrane region" description="Helical" evidence="1">
    <location>
        <begin position="12"/>
        <end position="30"/>
    </location>
</feature>
<keyword evidence="1" id="KW-0812">Transmembrane</keyword>
<keyword evidence="1" id="KW-1133">Transmembrane helix</keyword>
<dbReference type="AlphaFoldDB" id="A0A6N3GPZ6"/>
<protein>
    <submittedName>
        <fullName evidence="2">Uncharacterized protein</fullName>
    </submittedName>
</protein>
<dbReference type="EMBL" id="CACRTU010000034">
    <property type="protein sequence ID" value="VYU66546.1"/>
    <property type="molecule type" value="Genomic_DNA"/>
</dbReference>
<keyword evidence="1" id="KW-0472">Membrane</keyword>
<organism evidence="2">
    <name type="scientific">Clostridium butyricum</name>
    <dbReference type="NCBI Taxonomy" id="1492"/>
    <lineage>
        <taxon>Bacteria</taxon>
        <taxon>Bacillati</taxon>
        <taxon>Bacillota</taxon>
        <taxon>Clostridia</taxon>
        <taxon>Eubacteriales</taxon>
        <taxon>Clostridiaceae</taxon>
        <taxon>Clostridium</taxon>
    </lineage>
</organism>
<gene>
    <name evidence="2" type="ORF">CBLFYP62_00148</name>
</gene>
<dbReference type="RefSeq" id="WP_156737142.1">
    <property type="nucleotide sequence ID" value="NZ_CACRTU010000034.1"/>
</dbReference>
<evidence type="ECO:0000313" key="2">
    <source>
        <dbReference type="EMBL" id="VYU66546.1"/>
    </source>
</evidence>
<sequence>MDKNKKGIANLKIVASLITILLVIGISIPIDAYASNIDYNWKFSIYKAIDAETLKTPNTIDQNYILKGKDVIIDTEYIATAYTKIYVYVNGVFVDQSDIECETYNFSQQGNAYYTAYKLKNLHTGVNTIRVRAYKPYTVNLDPNYQGPEYRDDTITVIVQGSIDESIKNINSGTAVIADYELLGITKVTSSNIANVRNAIIAAKEKKGSDLTQTEIEQVVEYAANEKETAVKNIIAGQGKLSDYQILGITNVKEENLEDVNWYLKEKGITDESQIKSNVNTVVSALSNINNGTMTLSYYQTLGITTVTSSSSTDVKNAILVSRKEKASDLTRTEIQNIIIELPNKKEASIRKIVDGKGTISDFEMIGITNVKEENLEDVNWYLKEKGITNESQIKTNVNAIVTALNNINSGTTTIGYYQTLGITVVTSSNASNVKNAIIEAKKEKGSNLTRIEIGKVAESASNEREVIIKKIIDGQGSLNDYKMLGITSVKEENLEDVNWYLKEKGILKESEISKNVNIIINALSYVNKGTTSISYYQTLGITTVTSSNVSNVKNAIISAKKEKGSDLTKLEIEKVILNLI</sequence>
<proteinExistence type="predicted"/>
<name>A0A6N3GPZ6_CLOBU</name>